<keyword evidence="2" id="KW-0677">Repeat</keyword>
<dbReference type="InterPro" id="IPR057499">
    <property type="entry name" value="Kelch_FKB95"/>
</dbReference>
<dbReference type="PANTHER" id="PTHR46344:SF27">
    <property type="entry name" value="KELCH REPEAT SUPERFAMILY PROTEIN"/>
    <property type="match status" value="1"/>
</dbReference>
<organism evidence="5">
    <name type="scientific">Davidia involucrata</name>
    <name type="common">Dove tree</name>
    <dbReference type="NCBI Taxonomy" id="16924"/>
    <lineage>
        <taxon>Eukaryota</taxon>
        <taxon>Viridiplantae</taxon>
        <taxon>Streptophyta</taxon>
        <taxon>Embryophyta</taxon>
        <taxon>Tracheophyta</taxon>
        <taxon>Spermatophyta</taxon>
        <taxon>Magnoliopsida</taxon>
        <taxon>eudicotyledons</taxon>
        <taxon>Gunneridae</taxon>
        <taxon>Pentapetalae</taxon>
        <taxon>asterids</taxon>
        <taxon>Cornales</taxon>
        <taxon>Nyssaceae</taxon>
        <taxon>Davidia</taxon>
    </lineage>
</organism>
<evidence type="ECO:0000259" key="4">
    <source>
        <dbReference type="Pfam" id="PF25210"/>
    </source>
</evidence>
<gene>
    <name evidence="5" type="ORF">Din_036160</name>
</gene>
<dbReference type="Pfam" id="PF25210">
    <property type="entry name" value="Kelch_FKB95"/>
    <property type="match status" value="1"/>
</dbReference>
<evidence type="ECO:0000256" key="3">
    <source>
        <dbReference type="SAM" id="MobiDB-lite"/>
    </source>
</evidence>
<name>A0A5B7BCZ0_DAVIN</name>
<sequence length="341" mass="37380">MRYNLGKGSGSSHFTSPPDPSVRSVCFTVYNEEGRLEWFSFPIDEAPKRSRSGDGDAAKSTTDEAEQMLRPFMLLPNISISTSCAALGSSLYCIGGTRNGHNISKVRRFDTARPEQGWITTSPMTCRRSCADALVLDGKIYVIGGTDGNVSDALVEVYDPPSDTWRSLPPPPSRIPEDGLFTAVFEESKKILVASEGTETEVACLYDVNSDSWQDLGYQLEILPNRTQPPAAIGNTAYWYHIGSHVLGAHDLDLKKSFTTPIKGLEKVGVYSLLALDDDGLLCLIWIDHLCHETRPSRLHCTKVRVSTNRQGVPCLSACVESSKSYLLPANLDFLDGLLLS</sequence>
<proteinExistence type="predicted"/>
<dbReference type="SUPFAM" id="SSF117281">
    <property type="entry name" value="Kelch motif"/>
    <property type="match status" value="1"/>
</dbReference>
<feature type="domain" description="FKB95-like N-terminal Kelch" evidence="4">
    <location>
        <begin position="59"/>
        <end position="309"/>
    </location>
</feature>
<dbReference type="SMART" id="SM00612">
    <property type="entry name" value="Kelch"/>
    <property type="match status" value="2"/>
</dbReference>
<dbReference type="EMBL" id="GHES01036160">
    <property type="protein sequence ID" value="MPA66719.1"/>
    <property type="molecule type" value="Transcribed_RNA"/>
</dbReference>
<dbReference type="InterPro" id="IPR006652">
    <property type="entry name" value="Kelch_1"/>
</dbReference>
<dbReference type="Gene3D" id="2.120.10.80">
    <property type="entry name" value="Kelch-type beta propeller"/>
    <property type="match status" value="1"/>
</dbReference>
<feature type="region of interest" description="Disordered" evidence="3">
    <location>
        <begin position="1"/>
        <end position="20"/>
    </location>
</feature>
<evidence type="ECO:0000256" key="1">
    <source>
        <dbReference type="ARBA" id="ARBA00022441"/>
    </source>
</evidence>
<dbReference type="PANTHER" id="PTHR46344">
    <property type="entry name" value="OS02G0202900 PROTEIN"/>
    <property type="match status" value="1"/>
</dbReference>
<dbReference type="AlphaFoldDB" id="A0A5B7BCZ0"/>
<evidence type="ECO:0000313" key="5">
    <source>
        <dbReference type="EMBL" id="MPA66719.1"/>
    </source>
</evidence>
<evidence type="ECO:0000256" key="2">
    <source>
        <dbReference type="ARBA" id="ARBA00022737"/>
    </source>
</evidence>
<protein>
    <recommendedName>
        <fullName evidence="4">FKB95-like N-terminal Kelch domain-containing protein</fullName>
    </recommendedName>
</protein>
<reference evidence="5" key="1">
    <citation type="submission" date="2019-08" db="EMBL/GenBank/DDBJ databases">
        <title>Reference gene set and small RNA set construction with multiple tissues from Davidia involucrata Baill.</title>
        <authorList>
            <person name="Yang H."/>
            <person name="Zhou C."/>
            <person name="Li G."/>
            <person name="Wang J."/>
            <person name="Gao P."/>
            <person name="Wang M."/>
            <person name="Wang R."/>
            <person name="Zhao Y."/>
        </authorList>
    </citation>
    <scope>NUCLEOTIDE SEQUENCE</scope>
    <source>
        <tissue evidence="5">Mixed with DoveR01_LX</tissue>
    </source>
</reference>
<accession>A0A5B7BCZ0</accession>
<dbReference type="InterPro" id="IPR015915">
    <property type="entry name" value="Kelch-typ_b-propeller"/>
</dbReference>
<keyword evidence="1" id="KW-0880">Kelch repeat</keyword>